<dbReference type="RefSeq" id="WP_231857688.1">
    <property type="nucleotide sequence ID" value="NZ_FNLF01000002.1"/>
</dbReference>
<organism evidence="1 2">
    <name type="scientific">Tsukamurella pulmonis</name>
    <dbReference type="NCBI Taxonomy" id="47312"/>
    <lineage>
        <taxon>Bacteria</taxon>
        <taxon>Bacillati</taxon>
        <taxon>Actinomycetota</taxon>
        <taxon>Actinomycetes</taxon>
        <taxon>Mycobacteriales</taxon>
        <taxon>Tsukamurellaceae</taxon>
        <taxon>Tsukamurella</taxon>
    </lineage>
</organism>
<name>A0A1H1FD43_9ACTN</name>
<accession>A0A1H1FD43</accession>
<reference evidence="2" key="1">
    <citation type="submission" date="2016-10" db="EMBL/GenBank/DDBJ databases">
        <authorList>
            <person name="Varghese N."/>
            <person name="Submissions S."/>
        </authorList>
    </citation>
    <scope>NUCLEOTIDE SEQUENCE [LARGE SCALE GENOMIC DNA]</scope>
    <source>
        <strain evidence="2">DSM 44142</strain>
    </source>
</reference>
<proteinExistence type="predicted"/>
<gene>
    <name evidence="1" type="ORF">SAMN04489765_2657</name>
</gene>
<dbReference type="PIRSF" id="PIRSF008505">
    <property type="entry name" value="UCP008505"/>
    <property type="match status" value="1"/>
</dbReference>
<evidence type="ECO:0000313" key="2">
    <source>
        <dbReference type="Proteomes" id="UP000183053"/>
    </source>
</evidence>
<dbReference type="STRING" id="47312.SAMN04489765_2657"/>
<dbReference type="AlphaFoldDB" id="A0A1H1FD43"/>
<sequence length="155" mass="17339">MTLYSFDTSAILNGRRDLFRPAVFVGLWTRIEDEIARGDIRAVDEVQRELSKRDDDAKQWADQQPDLFCPLSQQIQDGARQVLSLYPNLVRQGGKRSGADPFVIALALVTKGTVVSEETASGNLTKPRIPDVCSDLRVPCVTLMGYIEAQGWEFH</sequence>
<dbReference type="InterPro" id="IPR016541">
    <property type="entry name" value="UCP008505"/>
</dbReference>
<evidence type="ECO:0008006" key="3">
    <source>
        <dbReference type="Google" id="ProtNLM"/>
    </source>
</evidence>
<dbReference type="Proteomes" id="UP000183053">
    <property type="component" value="Unassembled WGS sequence"/>
</dbReference>
<dbReference type="EMBL" id="FNLF01000002">
    <property type="protein sequence ID" value="SDQ99023.1"/>
    <property type="molecule type" value="Genomic_DNA"/>
</dbReference>
<evidence type="ECO:0000313" key="1">
    <source>
        <dbReference type="EMBL" id="SDQ99023.1"/>
    </source>
</evidence>
<keyword evidence="2" id="KW-1185">Reference proteome</keyword>
<protein>
    <recommendedName>
        <fullName evidence="3">PIN domain-containing protein</fullName>
    </recommendedName>
</protein>
<dbReference type="Pfam" id="PF14367">
    <property type="entry name" value="DUF4411"/>
    <property type="match status" value="1"/>
</dbReference>